<dbReference type="RefSeq" id="WP_047821080.1">
    <property type="nucleotide sequence ID" value="NZ_CP011770.1"/>
</dbReference>
<dbReference type="Gene3D" id="1.10.1390.10">
    <property type="match status" value="1"/>
</dbReference>
<comment type="similarity">
    <text evidence="2 7 8">Belongs to the GPI family.</text>
</comment>
<dbReference type="Gene3D" id="3.40.50.10490">
    <property type="entry name" value="Glucose-6-phosphate isomerase like protein, domain 1"/>
    <property type="match status" value="2"/>
</dbReference>
<dbReference type="KEGG" id="cna:AB433_11350"/>
<dbReference type="GO" id="GO:0051156">
    <property type="term" value="P:glucose 6-phosphate metabolic process"/>
    <property type="evidence" value="ECO:0007669"/>
    <property type="project" value="TreeGrafter"/>
</dbReference>
<dbReference type="Proteomes" id="UP000035287">
    <property type="component" value="Chromosome"/>
</dbReference>
<dbReference type="InterPro" id="IPR018189">
    <property type="entry name" value="Phosphoglucose_isomerase_CS"/>
</dbReference>
<dbReference type="GO" id="GO:0004347">
    <property type="term" value="F:glucose-6-phosphate isomerase activity"/>
    <property type="evidence" value="ECO:0007669"/>
    <property type="project" value="UniProtKB-UniRule"/>
</dbReference>
<evidence type="ECO:0000256" key="2">
    <source>
        <dbReference type="ARBA" id="ARBA00006604"/>
    </source>
</evidence>
<evidence type="ECO:0000256" key="8">
    <source>
        <dbReference type="RuleBase" id="RU000612"/>
    </source>
</evidence>
<evidence type="ECO:0000256" key="5">
    <source>
        <dbReference type="ARBA" id="ARBA00023235"/>
    </source>
</evidence>
<sequence length="516" mass="54397">MHDTAACWTALEQTGMETLEDLFAGDADRVGRYSGTLSIPEGGDVLFDWSKTHLSPAIVDGFEALAKAAGFDAAREVLLTGGIANPTEGRAAEHTAQRGIGADESVAEADAFHMRMRGLVEAIREGVFGPIKHLIHIGIGGSALGPALAIDALARPTADFRAQIDVQVVSNIDGNALEAAFEVCDPATTMIAVASKTFTTTETMTNAASAIQWLEESGVSDPYGRVVALTASPDKAVEWGVDETRVLPFSESVGGRYSLWSSIGFPVALALGWDDFAAFLEGALTVDRHFADTDGAENLCLRAAFADLMYVQLRGCQTRAVFAYDERLGLFPDYLQQLEMESNGKSVLADGSPLSRQSAPITWGGVGTDAQHAVFQLLHQGTIEVPVDFLAVKQPGHDLDPEHHAILLTNCFAQGAALMAGKAAEPGDPLGGARAYPGNRPSATILCEVLTPATLGALIAFHEHRTFCSAVLLGINPFDQYGVELGKQIAKEIVSNGGSGFDASTEALLKAAGLKG</sequence>
<keyword evidence="7" id="KW-0963">Cytoplasm</keyword>
<comment type="function">
    <text evidence="7">Catalyzes the reversible isomerization of glucose-6-phosphate to fructose-6-phosphate.</text>
</comment>
<dbReference type="OrthoDB" id="140919at2"/>
<dbReference type="PANTHER" id="PTHR11469:SF1">
    <property type="entry name" value="GLUCOSE-6-PHOSPHATE ISOMERASE"/>
    <property type="match status" value="1"/>
</dbReference>
<gene>
    <name evidence="7" type="primary">pgi</name>
    <name evidence="9" type="ORF">AB433_11350</name>
</gene>
<dbReference type="GO" id="GO:0048029">
    <property type="term" value="F:monosaccharide binding"/>
    <property type="evidence" value="ECO:0007669"/>
    <property type="project" value="TreeGrafter"/>
</dbReference>
<dbReference type="UniPathway" id="UPA00109">
    <property type="reaction ID" value="UER00181"/>
</dbReference>
<keyword evidence="5 7" id="KW-0413">Isomerase</keyword>
<dbReference type="PATRIC" id="fig|1348774.3.peg.2390"/>
<comment type="subcellular location">
    <subcellularLocation>
        <location evidence="7">Cytoplasm</location>
    </subcellularLocation>
</comment>
<dbReference type="InterPro" id="IPR035476">
    <property type="entry name" value="SIS_PGI_1"/>
</dbReference>
<dbReference type="AlphaFoldDB" id="A0A0G3XGU0"/>
<dbReference type="InterPro" id="IPR046348">
    <property type="entry name" value="SIS_dom_sf"/>
</dbReference>
<dbReference type="InterPro" id="IPR023096">
    <property type="entry name" value="G6P_Isomerase_C"/>
</dbReference>
<feature type="active site" evidence="7">
    <location>
        <position position="372"/>
    </location>
</feature>
<feature type="active site" evidence="7">
    <location>
        <position position="487"/>
    </location>
</feature>
<evidence type="ECO:0000256" key="6">
    <source>
        <dbReference type="ARBA" id="ARBA00029321"/>
    </source>
</evidence>
<dbReference type="InterPro" id="IPR035482">
    <property type="entry name" value="SIS_PGI_2"/>
</dbReference>
<dbReference type="GO" id="GO:0005829">
    <property type="term" value="C:cytosol"/>
    <property type="evidence" value="ECO:0007669"/>
    <property type="project" value="TreeGrafter"/>
</dbReference>
<accession>A0A0G3XGU0</accession>
<dbReference type="CDD" id="cd05016">
    <property type="entry name" value="SIS_PGI_2"/>
    <property type="match status" value="1"/>
</dbReference>
<dbReference type="CDD" id="cd05015">
    <property type="entry name" value="SIS_PGI_1"/>
    <property type="match status" value="1"/>
</dbReference>
<dbReference type="PROSITE" id="PS51463">
    <property type="entry name" value="P_GLUCOSE_ISOMERASE_3"/>
    <property type="match status" value="1"/>
</dbReference>
<dbReference type="PRINTS" id="PR00662">
    <property type="entry name" value="G6PISOMERASE"/>
</dbReference>
<protein>
    <recommendedName>
        <fullName evidence="7">Glucose-6-phosphate isomerase</fullName>
        <shortName evidence="7">GPI</shortName>
        <ecNumber evidence="7">5.3.1.9</ecNumber>
    </recommendedName>
    <alternativeName>
        <fullName evidence="7">Phosphoglucose isomerase</fullName>
        <shortName evidence="7">PGI</shortName>
    </alternativeName>
    <alternativeName>
        <fullName evidence="7">Phosphohexose isomerase</fullName>
        <shortName evidence="7">PHI</shortName>
    </alternativeName>
</protein>
<evidence type="ECO:0000313" key="9">
    <source>
        <dbReference type="EMBL" id="AKM10422.1"/>
    </source>
</evidence>
<dbReference type="PROSITE" id="PS00765">
    <property type="entry name" value="P_GLUCOSE_ISOMERASE_1"/>
    <property type="match status" value="1"/>
</dbReference>
<keyword evidence="10" id="KW-1185">Reference proteome</keyword>
<evidence type="ECO:0000256" key="1">
    <source>
        <dbReference type="ARBA" id="ARBA00004926"/>
    </source>
</evidence>
<dbReference type="GO" id="GO:0006096">
    <property type="term" value="P:glycolytic process"/>
    <property type="evidence" value="ECO:0007669"/>
    <property type="project" value="UniProtKB-UniRule"/>
</dbReference>
<proteinExistence type="inferred from homology"/>
<organism evidence="9 10">
    <name type="scientific">Croceicoccus naphthovorans</name>
    <dbReference type="NCBI Taxonomy" id="1348774"/>
    <lineage>
        <taxon>Bacteria</taxon>
        <taxon>Pseudomonadati</taxon>
        <taxon>Pseudomonadota</taxon>
        <taxon>Alphaproteobacteria</taxon>
        <taxon>Sphingomonadales</taxon>
        <taxon>Erythrobacteraceae</taxon>
        <taxon>Croceicoccus</taxon>
    </lineage>
</organism>
<dbReference type="GO" id="GO:0006094">
    <property type="term" value="P:gluconeogenesis"/>
    <property type="evidence" value="ECO:0007669"/>
    <property type="project" value="UniProtKB-UniRule"/>
</dbReference>
<dbReference type="EC" id="5.3.1.9" evidence="7"/>
<dbReference type="HAMAP" id="MF_00473">
    <property type="entry name" value="G6P_isomerase"/>
    <property type="match status" value="1"/>
</dbReference>
<comment type="catalytic activity">
    <reaction evidence="6 7 8">
        <text>alpha-D-glucose 6-phosphate = beta-D-fructose 6-phosphate</text>
        <dbReference type="Rhea" id="RHEA:11816"/>
        <dbReference type="ChEBI" id="CHEBI:57634"/>
        <dbReference type="ChEBI" id="CHEBI:58225"/>
        <dbReference type="EC" id="5.3.1.9"/>
    </reaction>
</comment>
<evidence type="ECO:0000313" key="10">
    <source>
        <dbReference type="Proteomes" id="UP000035287"/>
    </source>
</evidence>
<comment type="pathway">
    <text evidence="1 7 8">Carbohydrate degradation; glycolysis; D-glyceraldehyde 3-phosphate and glycerone phosphate from D-glucose: step 2/4.</text>
</comment>
<feature type="active site" description="Proton donor" evidence="7">
    <location>
        <position position="341"/>
    </location>
</feature>
<dbReference type="PANTHER" id="PTHR11469">
    <property type="entry name" value="GLUCOSE-6-PHOSPHATE ISOMERASE"/>
    <property type="match status" value="1"/>
</dbReference>
<dbReference type="InterPro" id="IPR001672">
    <property type="entry name" value="G6P_Isomerase"/>
</dbReference>
<name>A0A0G3XGU0_9SPHN</name>
<comment type="pathway">
    <text evidence="7">Carbohydrate biosynthesis; gluconeogenesis.</text>
</comment>
<dbReference type="PROSITE" id="PS00174">
    <property type="entry name" value="P_GLUCOSE_ISOMERASE_2"/>
    <property type="match status" value="1"/>
</dbReference>
<reference evidence="9 10" key="1">
    <citation type="submission" date="2015-06" db="EMBL/GenBank/DDBJ databases">
        <authorList>
            <person name="Zeng Y."/>
            <person name="Huang Y."/>
        </authorList>
    </citation>
    <scope>NUCLEOTIDE SEQUENCE [LARGE SCALE GENOMIC DNA]</scope>
    <source>
        <strain evidence="9 10">PQ-2</strain>
    </source>
</reference>
<dbReference type="SUPFAM" id="SSF53697">
    <property type="entry name" value="SIS domain"/>
    <property type="match status" value="1"/>
</dbReference>
<dbReference type="STRING" id="1348774.AB433_11350"/>
<dbReference type="NCBIfam" id="NF001211">
    <property type="entry name" value="PRK00179.1"/>
    <property type="match status" value="1"/>
</dbReference>
<dbReference type="EMBL" id="CP011770">
    <property type="protein sequence ID" value="AKM10422.1"/>
    <property type="molecule type" value="Genomic_DNA"/>
</dbReference>
<keyword evidence="4 7" id="KW-0324">Glycolysis</keyword>
<dbReference type="Pfam" id="PF00342">
    <property type="entry name" value="PGI"/>
    <property type="match status" value="1"/>
</dbReference>
<evidence type="ECO:0000256" key="4">
    <source>
        <dbReference type="ARBA" id="ARBA00023152"/>
    </source>
</evidence>
<evidence type="ECO:0000256" key="3">
    <source>
        <dbReference type="ARBA" id="ARBA00022432"/>
    </source>
</evidence>
<keyword evidence="3 7" id="KW-0312">Gluconeogenesis</keyword>
<dbReference type="UniPathway" id="UPA00138"/>
<dbReference type="GO" id="GO:0097367">
    <property type="term" value="F:carbohydrate derivative binding"/>
    <property type="evidence" value="ECO:0007669"/>
    <property type="project" value="InterPro"/>
</dbReference>
<evidence type="ECO:0000256" key="7">
    <source>
        <dbReference type="HAMAP-Rule" id="MF_00473"/>
    </source>
</evidence>